<dbReference type="CDD" id="cd00882">
    <property type="entry name" value="Ras_like_GTPase"/>
    <property type="match status" value="1"/>
</dbReference>
<dbReference type="PANTHER" id="PTHR14241:SF24">
    <property type="entry name" value="G DOMAIN-CONTAINING PROTEIN"/>
    <property type="match status" value="1"/>
</dbReference>
<feature type="transmembrane region" description="Helical" evidence="1">
    <location>
        <begin position="348"/>
        <end position="367"/>
    </location>
</feature>
<dbReference type="Proteomes" id="UP001634007">
    <property type="component" value="Unassembled WGS sequence"/>
</dbReference>
<dbReference type="SUPFAM" id="SSF52540">
    <property type="entry name" value="P-loop containing nucleoside triphosphate hydrolases"/>
    <property type="match status" value="1"/>
</dbReference>
<dbReference type="Gene3D" id="3.40.50.300">
    <property type="entry name" value="P-loop containing nucleotide triphosphate hydrolases"/>
    <property type="match status" value="1"/>
</dbReference>
<sequence>MPTMRSSTEDQETDPLISSCSWWRSAREFKDNDHRLGSPLADLSNLTPRLKVLREMERLALIAPEGLRERLLVAYRSGDFWLPVGGVKREDMVIPPIMMVVLVGLSGSGKSSLVNLMYSVLGRSGLIPFSQTSNESSRYTTMYLEEHNVLRSLRSGFCIYDTRGLDVNQMKEGLDEVSEWMNNGVRHYQLCLRPGDDVFRREALVTPMMGNARFGTRQVNCALVVANMARICNGVQSGDLKPLEATRDLFHCPAMRKSSESPILILTHGDELSPEERIIGRLKISEYLGVAETTGLYDIPCLTEQGILPEESDPVTAYALAEAVYRALLQADRAHLPKKKLRDRVSLVLSWLMCSIGSFFALLAYFFSKLGRNNKLKI</sequence>
<organism evidence="2 3">
    <name type="scientific">Eucalyptus globulus</name>
    <name type="common">Tasmanian blue gum</name>
    <dbReference type="NCBI Taxonomy" id="34317"/>
    <lineage>
        <taxon>Eukaryota</taxon>
        <taxon>Viridiplantae</taxon>
        <taxon>Streptophyta</taxon>
        <taxon>Embryophyta</taxon>
        <taxon>Tracheophyta</taxon>
        <taxon>Spermatophyta</taxon>
        <taxon>Magnoliopsida</taxon>
        <taxon>eudicotyledons</taxon>
        <taxon>Gunneridae</taxon>
        <taxon>Pentapetalae</taxon>
        <taxon>rosids</taxon>
        <taxon>malvids</taxon>
        <taxon>Myrtales</taxon>
        <taxon>Myrtaceae</taxon>
        <taxon>Myrtoideae</taxon>
        <taxon>Eucalypteae</taxon>
        <taxon>Eucalyptus</taxon>
    </lineage>
</organism>
<dbReference type="InterPro" id="IPR027417">
    <property type="entry name" value="P-loop_NTPase"/>
</dbReference>
<keyword evidence="3" id="KW-1185">Reference proteome</keyword>
<keyword evidence="1" id="KW-0472">Membrane</keyword>
<gene>
    <name evidence="2" type="ORF">ACJRO7_032509</name>
</gene>
<accession>A0ABD3JI62</accession>
<evidence type="ECO:0000313" key="2">
    <source>
        <dbReference type="EMBL" id="KAL3727771.1"/>
    </source>
</evidence>
<comment type="caution">
    <text evidence="2">The sequence shown here is derived from an EMBL/GenBank/DDBJ whole genome shotgun (WGS) entry which is preliminary data.</text>
</comment>
<evidence type="ECO:0000313" key="3">
    <source>
        <dbReference type="Proteomes" id="UP001634007"/>
    </source>
</evidence>
<reference evidence="2 3" key="1">
    <citation type="submission" date="2024-11" db="EMBL/GenBank/DDBJ databases">
        <title>Chromosome-level genome assembly of Eucalyptus globulus Labill. provides insights into its genome evolution.</title>
        <authorList>
            <person name="Li X."/>
        </authorList>
    </citation>
    <scope>NUCLEOTIDE SEQUENCE [LARGE SCALE GENOMIC DNA]</scope>
    <source>
        <strain evidence="2">CL2024</strain>
        <tissue evidence="2">Fresh tender leaves</tissue>
    </source>
</reference>
<keyword evidence="1" id="KW-1133">Transmembrane helix</keyword>
<evidence type="ECO:0000256" key="1">
    <source>
        <dbReference type="SAM" id="Phobius"/>
    </source>
</evidence>
<dbReference type="AlphaFoldDB" id="A0ABD3JI62"/>
<proteinExistence type="predicted"/>
<keyword evidence="1" id="KW-0812">Transmembrane</keyword>
<protein>
    <submittedName>
        <fullName evidence="2">Uncharacterized protein</fullName>
    </submittedName>
</protein>
<dbReference type="EMBL" id="JBJKBG010000008">
    <property type="protein sequence ID" value="KAL3727771.1"/>
    <property type="molecule type" value="Genomic_DNA"/>
</dbReference>
<name>A0ABD3JI62_EUCGL</name>
<dbReference type="PANTHER" id="PTHR14241">
    <property type="entry name" value="INTERFERON-INDUCED PROTEIN 44"/>
    <property type="match status" value="1"/>
</dbReference>